<feature type="non-terminal residue" evidence="6">
    <location>
        <position position="202"/>
    </location>
</feature>
<keyword evidence="3" id="KW-0808">Transferase</keyword>
<evidence type="ECO:0000313" key="6">
    <source>
        <dbReference type="EMBL" id="SVE09509.1"/>
    </source>
</evidence>
<dbReference type="Gene3D" id="3.90.1150.10">
    <property type="entry name" value="Aspartate Aminotransferase, domain 1"/>
    <property type="match status" value="1"/>
</dbReference>
<name>A0A383APP2_9ZZZZ</name>
<dbReference type="SUPFAM" id="SSF53383">
    <property type="entry name" value="PLP-dependent transferases"/>
    <property type="match status" value="1"/>
</dbReference>
<dbReference type="GO" id="GO:0030170">
    <property type="term" value="F:pyridoxal phosphate binding"/>
    <property type="evidence" value="ECO:0007669"/>
    <property type="project" value="InterPro"/>
</dbReference>
<dbReference type="EMBL" id="UINC01193746">
    <property type="protein sequence ID" value="SVE09509.1"/>
    <property type="molecule type" value="Genomic_DNA"/>
</dbReference>
<reference evidence="6" key="1">
    <citation type="submission" date="2018-05" db="EMBL/GenBank/DDBJ databases">
        <authorList>
            <person name="Lanie J.A."/>
            <person name="Ng W.-L."/>
            <person name="Kazmierczak K.M."/>
            <person name="Andrzejewski T.M."/>
            <person name="Davidsen T.M."/>
            <person name="Wayne K.J."/>
            <person name="Tettelin H."/>
            <person name="Glass J.I."/>
            <person name="Rusch D."/>
            <person name="Podicherti R."/>
            <person name="Tsui H.-C.T."/>
            <person name="Winkler M.E."/>
        </authorList>
    </citation>
    <scope>NUCLEOTIDE SEQUENCE</scope>
</reference>
<evidence type="ECO:0000259" key="5">
    <source>
        <dbReference type="Pfam" id="PF00155"/>
    </source>
</evidence>
<dbReference type="PANTHER" id="PTHR42885">
    <property type="entry name" value="HISTIDINOL-PHOSPHATE AMINOTRANSFERASE-RELATED"/>
    <property type="match status" value="1"/>
</dbReference>
<comment type="cofactor">
    <cofactor evidence="1">
        <name>pyridoxal 5'-phosphate</name>
        <dbReference type="ChEBI" id="CHEBI:597326"/>
    </cofactor>
</comment>
<feature type="domain" description="Aminotransferase class I/classII large" evidence="5">
    <location>
        <begin position="33"/>
        <end position="200"/>
    </location>
</feature>
<dbReference type="InterPro" id="IPR004839">
    <property type="entry name" value="Aminotransferase_I/II_large"/>
</dbReference>
<dbReference type="AlphaFoldDB" id="A0A383APP2"/>
<dbReference type="Pfam" id="PF00155">
    <property type="entry name" value="Aminotran_1_2"/>
    <property type="match status" value="1"/>
</dbReference>
<evidence type="ECO:0000256" key="3">
    <source>
        <dbReference type="ARBA" id="ARBA00022679"/>
    </source>
</evidence>
<keyword evidence="4" id="KW-0663">Pyridoxal phosphate</keyword>
<proteinExistence type="predicted"/>
<accession>A0A383APP2</accession>
<dbReference type="InterPro" id="IPR015421">
    <property type="entry name" value="PyrdxlP-dep_Trfase_major"/>
</dbReference>
<gene>
    <name evidence="6" type="ORF">METZ01_LOCUS462363</name>
</gene>
<protein>
    <recommendedName>
        <fullName evidence="5">Aminotransferase class I/classII large domain-containing protein</fullName>
    </recommendedName>
</protein>
<evidence type="ECO:0000256" key="4">
    <source>
        <dbReference type="ARBA" id="ARBA00022898"/>
    </source>
</evidence>
<dbReference type="GO" id="GO:0008483">
    <property type="term" value="F:transaminase activity"/>
    <property type="evidence" value="ECO:0007669"/>
    <property type="project" value="UniProtKB-KW"/>
</dbReference>
<evidence type="ECO:0000256" key="2">
    <source>
        <dbReference type="ARBA" id="ARBA00022576"/>
    </source>
</evidence>
<dbReference type="Gene3D" id="3.40.640.10">
    <property type="entry name" value="Type I PLP-dependent aspartate aminotransferase-like (Major domain)"/>
    <property type="match status" value="1"/>
</dbReference>
<dbReference type="CDD" id="cd00609">
    <property type="entry name" value="AAT_like"/>
    <property type="match status" value="1"/>
</dbReference>
<sequence>MHLSNPALLTDETYVPGLPRESVAETYGVPLDDVAKLGSAENPFGPSPMAVEEVSAALLRMDIYPSWTAEPLREKIAAKYGFTPERIICGAGETEIISWIVRTFAAPDEGVLMYEPCFPMYHLSADSENRRCVYVPMGSEFDFRVDDYISAIDDSIRIIFLTSPHSPTGKLMQLEDVCCICRAAGKRLVVLDEAYIHFSRTN</sequence>
<dbReference type="InterPro" id="IPR015422">
    <property type="entry name" value="PyrdxlP-dep_Trfase_small"/>
</dbReference>
<organism evidence="6">
    <name type="scientific">marine metagenome</name>
    <dbReference type="NCBI Taxonomy" id="408172"/>
    <lineage>
        <taxon>unclassified sequences</taxon>
        <taxon>metagenomes</taxon>
        <taxon>ecological metagenomes</taxon>
    </lineage>
</organism>
<keyword evidence="2" id="KW-0032">Aminotransferase</keyword>
<evidence type="ECO:0000256" key="1">
    <source>
        <dbReference type="ARBA" id="ARBA00001933"/>
    </source>
</evidence>
<dbReference type="InterPro" id="IPR015424">
    <property type="entry name" value="PyrdxlP-dep_Trfase"/>
</dbReference>
<dbReference type="PANTHER" id="PTHR42885:SF2">
    <property type="entry name" value="HISTIDINOL-PHOSPHATE AMINOTRANSFERASE"/>
    <property type="match status" value="1"/>
</dbReference>